<dbReference type="Proteomes" id="UP000002149">
    <property type="component" value="Chromosome 7"/>
</dbReference>
<dbReference type="EMBL" id="AE017347">
    <property type="protein sequence ID" value="AAW44850.1"/>
    <property type="molecule type" value="Genomic_DNA"/>
</dbReference>
<dbReference type="OMA" id="MDAFITP"/>
<dbReference type="eggNOG" id="ENOG502SFZ2">
    <property type="taxonomic scope" value="Eukaryota"/>
</dbReference>
<dbReference type="AlphaFoldDB" id="Q5KEE7"/>
<accession>Q5KEE7</accession>
<reference evidence="2 3" key="1">
    <citation type="journal article" date="2005" name="Science">
        <title>The genome of the basidiomycetous yeast and human pathogen Cryptococcus neoformans.</title>
        <authorList>
            <person name="Loftus B.J."/>
            <person name="Fung E."/>
            <person name="Roncaglia P."/>
            <person name="Rowley D."/>
            <person name="Amedeo P."/>
            <person name="Bruno D."/>
            <person name="Vamathevan J."/>
            <person name="Miranda M."/>
            <person name="Anderson I.J."/>
            <person name="Fraser J.A."/>
            <person name="Allen J.E."/>
            <person name="Bosdet I.E."/>
            <person name="Brent M.R."/>
            <person name="Chiu R."/>
            <person name="Doering T.L."/>
            <person name="Donlin M.J."/>
            <person name="D'Souza C.A."/>
            <person name="Fox D.S."/>
            <person name="Grinberg V."/>
            <person name="Fu J."/>
            <person name="Fukushima M."/>
            <person name="Haas B.J."/>
            <person name="Huang J.C."/>
            <person name="Janbon G."/>
            <person name="Jones S.J."/>
            <person name="Koo H.L."/>
            <person name="Krzywinski M.I."/>
            <person name="Kwon-Chung J.K."/>
            <person name="Lengeler K.B."/>
            <person name="Maiti R."/>
            <person name="Marra M.A."/>
            <person name="Marra R.E."/>
            <person name="Mathewson C.A."/>
            <person name="Mitchell T.G."/>
            <person name="Pertea M."/>
            <person name="Riggs F.R."/>
            <person name="Salzberg S.L."/>
            <person name="Schein J.E."/>
            <person name="Shvartsbeyn A."/>
            <person name="Shin H."/>
            <person name="Shumway M."/>
            <person name="Specht C.A."/>
            <person name="Suh B.B."/>
            <person name="Tenney A."/>
            <person name="Utterback T.R."/>
            <person name="Wickes B.L."/>
            <person name="Wortman J.R."/>
            <person name="Wye N.H."/>
            <person name="Kronstad J.W."/>
            <person name="Lodge J.K."/>
            <person name="Heitman J."/>
            <person name="Davis R.W."/>
            <person name="Fraser C.M."/>
            <person name="Hyman R.W."/>
        </authorList>
    </citation>
    <scope>NUCLEOTIDE SEQUENCE [LARGE SCALE GENOMIC DNA]</scope>
    <source>
        <strain evidence="3">JEC21 / ATCC MYA-565</strain>
    </source>
</reference>
<dbReference type="RefSeq" id="XP_024513280.1">
    <property type="nucleotide sequence ID" value="XM_024657500.1"/>
</dbReference>
<evidence type="ECO:0000256" key="1">
    <source>
        <dbReference type="SAM" id="MobiDB-lite"/>
    </source>
</evidence>
<proteinExistence type="predicted"/>
<name>Q5KEE7_CRYD1</name>
<feature type="region of interest" description="Disordered" evidence="1">
    <location>
        <begin position="686"/>
        <end position="719"/>
    </location>
</feature>
<dbReference type="InParanoid" id="Q5KEE7"/>
<evidence type="ECO:0000313" key="2">
    <source>
        <dbReference type="EMBL" id="AAW44850.1"/>
    </source>
</evidence>
<feature type="compositionally biased region" description="Basic and acidic residues" evidence="1">
    <location>
        <begin position="699"/>
        <end position="719"/>
    </location>
</feature>
<feature type="region of interest" description="Disordered" evidence="1">
    <location>
        <begin position="47"/>
        <end position="71"/>
    </location>
</feature>
<feature type="compositionally biased region" description="Low complexity" evidence="1">
    <location>
        <begin position="48"/>
        <end position="63"/>
    </location>
</feature>
<feature type="compositionally biased region" description="Low complexity" evidence="1">
    <location>
        <begin position="650"/>
        <end position="661"/>
    </location>
</feature>
<dbReference type="PaxDb" id="214684-Q5KEE7"/>
<feature type="compositionally biased region" description="Polar residues" evidence="1">
    <location>
        <begin position="627"/>
        <end position="636"/>
    </location>
</feature>
<dbReference type="VEuPathDB" id="FungiDB:CNG00770"/>
<dbReference type="OrthoDB" id="2575228at2759"/>
<sequence length="719" mass="77604">MSFFETEFSLLDPSSQFDESNFLSFSSLIELCPPTLDSNNLNAKVVNSNRSSSTSSPSLSEPSDVLNDDFQPSTPKCGQVGIFHTPPKSTNDYEECDLFTPEHTLSSPMDAFITPIKSSKSSVSGYDQYGYITPADSIFLSSTRSNFPWDDVSSNLSGATYQTPSVTPRAMRVASNPTLDAPRNPRFVKQVVSMPLLKEEPLNTESDWDNSKSFVMDEQQGMDVGFVSSRAPVNGFDNVFGGFNTGENGVNTAASILTFQSPESLDSSTQYTTNTVDIQSIPSSSSSMPMLSWQPQTSTMQDHVGLFPAIEISQPDTHVAGPIGDFTINPKAVMCSNEGESLVRPSTAPGFRDQETTVPLGPPISEPMNRSLSAGSYKTSKNGPLRDLFSYAPQQLPTGTPGLRPLYTCEPSPLFTHADSSNYPRVMPATPTPKPTRTGNSLFTPTRVVSGQGLGSSTFPPTPDSPGFPFTPPSSTTAPPMLRIGSNPLPMSLRKMRSLTTNSAFPSRPSTLPVCAEEDENEMATKSRKRVRRLSITEADDFQEHQTKIPKVNDPPLFSSLPQLIPGVAPVTAVSGPLIPTTSSVTIHPPPMHYPVSNGMPSTPHRVHPPPHPGTDSRPIARFPSPSKRNVFSTLPVTPKATPLAKGARSPSSKLKTPSSPQRVSSFGGMTFVNFTSDDADVLLSGVARSGTSGKKKRDREDSGDEHLSKRPRSRSDDE</sequence>
<feature type="region of interest" description="Disordered" evidence="1">
    <location>
        <begin position="341"/>
        <end position="370"/>
    </location>
</feature>
<evidence type="ECO:0000313" key="3">
    <source>
        <dbReference type="Proteomes" id="UP000002149"/>
    </source>
</evidence>
<protein>
    <submittedName>
        <fullName evidence="2">Uncharacterized protein</fullName>
    </submittedName>
</protein>
<dbReference type="GeneID" id="3258905"/>
<gene>
    <name evidence="2" type="ordered locus">CNG00770</name>
</gene>
<dbReference type="STRING" id="214684.Q5KEE7"/>
<dbReference type="HOGENOM" id="CLU_023460_0_0_1"/>
<organism evidence="2 3">
    <name type="scientific">Cryptococcus deneoformans (strain JEC21 / ATCC MYA-565)</name>
    <name type="common">Cryptococcus neoformans var. neoformans serotype D</name>
    <dbReference type="NCBI Taxonomy" id="214684"/>
    <lineage>
        <taxon>Eukaryota</taxon>
        <taxon>Fungi</taxon>
        <taxon>Dikarya</taxon>
        <taxon>Basidiomycota</taxon>
        <taxon>Agaricomycotina</taxon>
        <taxon>Tremellomycetes</taxon>
        <taxon>Tremellales</taxon>
        <taxon>Cryptococcaceae</taxon>
        <taxon>Cryptococcus</taxon>
        <taxon>Cryptococcus neoformans species complex</taxon>
    </lineage>
</organism>
<feature type="region of interest" description="Disordered" evidence="1">
    <location>
        <begin position="597"/>
        <end position="670"/>
    </location>
</feature>
<dbReference type="KEGG" id="cne:CNG00770"/>
<keyword evidence="3" id="KW-1185">Reference proteome</keyword>